<dbReference type="WBParaSite" id="ES5_v2.g690.t1">
    <property type="protein sequence ID" value="ES5_v2.g690.t1"/>
    <property type="gene ID" value="ES5_v2.g690"/>
</dbReference>
<evidence type="ECO:0000313" key="1">
    <source>
        <dbReference type="Proteomes" id="UP000887579"/>
    </source>
</evidence>
<name>A0AC34GQQ0_9BILA</name>
<evidence type="ECO:0000313" key="2">
    <source>
        <dbReference type="WBParaSite" id="ES5_v2.g690.t1"/>
    </source>
</evidence>
<protein>
    <submittedName>
        <fullName evidence="2">Uncharacterized protein</fullName>
    </submittedName>
</protein>
<dbReference type="Proteomes" id="UP000887579">
    <property type="component" value="Unplaced"/>
</dbReference>
<organism evidence="1 2">
    <name type="scientific">Panagrolaimus sp. ES5</name>
    <dbReference type="NCBI Taxonomy" id="591445"/>
    <lineage>
        <taxon>Eukaryota</taxon>
        <taxon>Metazoa</taxon>
        <taxon>Ecdysozoa</taxon>
        <taxon>Nematoda</taxon>
        <taxon>Chromadorea</taxon>
        <taxon>Rhabditida</taxon>
        <taxon>Tylenchina</taxon>
        <taxon>Panagrolaimomorpha</taxon>
        <taxon>Panagrolaimoidea</taxon>
        <taxon>Panagrolaimidae</taxon>
        <taxon>Panagrolaimus</taxon>
    </lineage>
</organism>
<proteinExistence type="predicted"/>
<accession>A0AC34GQQ0</accession>
<sequence length="791" mass="89898">MKRFLLFSISFYVLIVYGYARLIDEKTEKFDKLRLTPKGADTMKNLHKNCYYTAVKAIIGKLGSIVYKELPKTEKRLMARCLDKIEDRRELITSAKCVVTARKRLLKLKSEMTQNYLKNTTPKPSAKNHGWKAFLQQFDDFDRLNSFSQSPSNFTTFIPKKQQQNGFFKESKINKLMSKKTGEVKDIGAFKTAVSDENFAGNNATTKYTKIRERILNKNFKTFHVLSEKLKAKEDLKEMKQLKASKLKIQKLGGRRHRIRSSKVRNLKEMKQLKTSKLKIQKLGGHRNGSGSSKIRSKRSLRFSDSKDHYYNEAKYKIVTKDHFNGLSSKQKSDNPIISSITNVIREFTNDDDNLEEDKGNEHLKWTKTYNRLMKVRKAIDEQKRVPGAKVYEHRMYDLVLDKDEPSLTPSERKSTTGIMHDSMKLLQRLTSSSSTTNNATAPYYRALSPRFMPLMPLNDGKNGPETLLSPTILAMYDEPKKSSNELSIGSVPGMLQSLGVSKIDRDKILQVVMDLSGSKTHIDEALKLYETLGMFDEDVAEPLLNATERIMGAFQKLEKSFFPQQKFLYDTRGFAFLKKQQMEKLMRDHGHSEDEIDLADFDIYDKMTDEEMEISLWKTIENIANNKTDVLRPSEAIKGSRKKRDMIYFLQPTILSPFMFTIQKGVSIAGPLILSPTAFAPPILNPAVASPWILSPGIFDPFVLSPYIFCPFVLGPLAFTPFILTPYFLSPNVLNPYIMSSLILSPIGLSPDILSPQAIGATVLSPSILSPAILTPTVYTASVLSPTFLS</sequence>
<reference evidence="2" key="1">
    <citation type="submission" date="2022-11" db="UniProtKB">
        <authorList>
            <consortium name="WormBaseParasite"/>
        </authorList>
    </citation>
    <scope>IDENTIFICATION</scope>
</reference>